<organism evidence="2">
    <name type="scientific">Anopheles marajoara</name>
    <dbReference type="NCBI Taxonomy" id="58244"/>
    <lineage>
        <taxon>Eukaryota</taxon>
        <taxon>Metazoa</taxon>
        <taxon>Ecdysozoa</taxon>
        <taxon>Arthropoda</taxon>
        <taxon>Hexapoda</taxon>
        <taxon>Insecta</taxon>
        <taxon>Pterygota</taxon>
        <taxon>Neoptera</taxon>
        <taxon>Endopterygota</taxon>
        <taxon>Diptera</taxon>
        <taxon>Nematocera</taxon>
        <taxon>Culicoidea</taxon>
        <taxon>Culicidae</taxon>
        <taxon>Anophelinae</taxon>
        <taxon>Anopheles</taxon>
    </lineage>
</organism>
<keyword evidence="1" id="KW-0732">Signal</keyword>
<accession>A0A2M4CBM6</accession>
<proteinExistence type="predicted"/>
<evidence type="ECO:0000256" key="1">
    <source>
        <dbReference type="SAM" id="SignalP"/>
    </source>
</evidence>
<dbReference type="AlphaFoldDB" id="A0A2M4CBM6"/>
<name>A0A2M4CBM6_9DIPT</name>
<evidence type="ECO:0000313" key="2">
    <source>
        <dbReference type="EMBL" id="MBW62714.1"/>
    </source>
</evidence>
<feature type="signal peptide" evidence="1">
    <location>
        <begin position="1"/>
        <end position="28"/>
    </location>
</feature>
<feature type="chain" id="PRO_5014979847" evidence="1">
    <location>
        <begin position="29"/>
        <end position="80"/>
    </location>
</feature>
<reference evidence="2" key="1">
    <citation type="submission" date="2018-01" db="EMBL/GenBank/DDBJ databases">
        <title>An insight into the sialome of Amazonian anophelines.</title>
        <authorList>
            <person name="Ribeiro J.M."/>
            <person name="Scarpassa V."/>
            <person name="Calvo E."/>
        </authorList>
    </citation>
    <scope>NUCLEOTIDE SEQUENCE</scope>
    <source>
        <tissue evidence="2">Salivary glands</tissue>
    </source>
</reference>
<protein>
    <submittedName>
        <fullName evidence="2">Putative secreted protein</fullName>
    </submittedName>
</protein>
<sequence length="80" mass="9028">MIKKAVAIKRTLTFLFLPLRYRLGSLWATPRSPSPQPPIASLLLSRTLSSAELVGCVWSQTHAATTNNMVLLHQPRFCHW</sequence>
<dbReference type="EMBL" id="GGFJ01013573">
    <property type="protein sequence ID" value="MBW62714.1"/>
    <property type="molecule type" value="Transcribed_RNA"/>
</dbReference>